<dbReference type="SUPFAM" id="SSF48008">
    <property type="entry name" value="GntR ligand-binding domain-like"/>
    <property type="match status" value="1"/>
</dbReference>
<keyword evidence="6" id="KW-1185">Reference proteome</keyword>
<dbReference type="Pfam" id="PF07729">
    <property type="entry name" value="FCD"/>
    <property type="match status" value="1"/>
</dbReference>
<keyword evidence="3" id="KW-0804">Transcription</keyword>
<dbReference type="GeneID" id="32091706"/>
<keyword evidence="2" id="KW-0238">DNA-binding</keyword>
<organism evidence="5 6">
    <name type="scientific">Ensifer adhaerens</name>
    <name type="common">Sinorhizobium morelense</name>
    <dbReference type="NCBI Taxonomy" id="106592"/>
    <lineage>
        <taxon>Bacteria</taxon>
        <taxon>Pseudomonadati</taxon>
        <taxon>Pseudomonadota</taxon>
        <taxon>Alphaproteobacteria</taxon>
        <taxon>Hyphomicrobiales</taxon>
        <taxon>Rhizobiaceae</taxon>
        <taxon>Sinorhizobium/Ensifer group</taxon>
        <taxon>Ensifer</taxon>
    </lineage>
</organism>
<evidence type="ECO:0000256" key="2">
    <source>
        <dbReference type="ARBA" id="ARBA00023125"/>
    </source>
</evidence>
<gene>
    <name evidence="5" type="ORF">P4B07_30715</name>
</gene>
<feature type="domain" description="GntR C-terminal" evidence="4">
    <location>
        <begin position="5"/>
        <end position="36"/>
    </location>
</feature>
<dbReference type="RefSeq" id="WP_082572910.1">
    <property type="nucleotide sequence ID" value="NZ_CP015882.1"/>
</dbReference>
<keyword evidence="1" id="KW-0805">Transcription regulation</keyword>
<name>A0ABY8HTD8_ENSAD</name>
<dbReference type="InterPro" id="IPR011711">
    <property type="entry name" value="GntR_C"/>
</dbReference>
<dbReference type="Gene3D" id="1.20.120.530">
    <property type="entry name" value="GntR ligand-binding domain-like"/>
    <property type="match status" value="1"/>
</dbReference>
<evidence type="ECO:0000313" key="6">
    <source>
        <dbReference type="Proteomes" id="UP001214094"/>
    </source>
</evidence>
<evidence type="ECO:0000256" key="1">
    <source>
        <dbReference type="ARBA" id="ARBA00023015"/>
    </source>
</evidence>
<proteinExistence type="predicted"/>
<reference evidence="5 6" key="1">
    <citation type="submission" date="2023-03" db="EMBL/GenBank/DDBJ databases">
        <title>Comparative genome and transcriptome analysis combination mining strategies for increasing vitamin B12 production of Ensifer adhaerens strain.</title>
        <authorList>
            <person name="Yongheng L."/>
        </authorList>
    </citation>
    <scope>NUCLEOTIDE SEQUENCE [LARGE SCALE GENOMIC DNA]</scope>
    <source>
        <strain evidence="5 6">Casida A-T305</strain>
        <plasmid evidence="5 6">unnamedB</plasmid>
    </source>
</reference>
<evidence type="ECO:0000259" key="4">
    <source>
        <dbReference type="Pfam" id="PF07729"/>
    </source>
</evidence>
<geneLocation type="plasmid" evidence="5 6">
    <name>unnamedB</name>
</geneLocation>
<evidence type="ECO:0000256" key="3">
    <source>
        <dbReference type="ARBA" id="ARBA00023163"/>
    </source>
</evidence>
<dbReference type="EMBL" id="CP121310">
    <property type="protein sequence ID" value="WFP95403.1"/>
    <property type="molecule type" value="Genomic_DNA"/>
</dbReference>
<dbReference type="InterPro" id="IPR008920">
    <property type="entry name" value="TF_FadR/GntR_C"/>
</dbReference>
<accession>A0ABY8HTD8</accession>
<evidence type="ECO:0000313" key="5">
    <source>
        <dbReference type="EMBL" id="WFP95403.1"/>
    </source>
</evidence>
<protein>
    <submittedName>
        <fullName evidence="5">FCD domain-containing protein</fullName>
    </submittedName>
</protein>
<sequence length="44" mass="5006">MLVELHEASRRHDEMIDAIADHDPDLAEALVRAHLDLSRKNMAV</sequence>
<dbReference type="Proteomes" id="UP001214094">
    <property type="component" value="Plasmid unnamedB"/>
</dbReference>
<keyword evidence="5" id="KW-0614">Plasmid</keyword>